<evidence type="ECO:0000259" key="7">
    <source>
        <dbReference type="Pfam" id="PF00892"/>
    </source>
</evidence>
<evidence type="ECO:0000256" key="2">
    <source>
        <dbReference type="ARBA" id="ARBA00007362"/>
    </source>
</evidence>
<dbReference type="EMBL" id="FNNJ01000001">
    <property type="protein sequence ID" value="SDW25323.1"/>
    <property type="molecule type" value="Genomic_DNA"/>
</dbReference>
<evidence type="ECO:0000256" key="4">
    <source>
        <dbReference type="ARBA" id="ARBA00022989"/>
    </source>
</evidence>
<evidence type="ECO:0000256" key="6">
    <source>
        <dbReference type="SAM" id="Phobius"/>
    </source>
</evidence>
<reference evidence="8 9" key="1">
    <citation type="submission" date="2016-10" db="EMBL/GenBank/DDBJ databases">
        <authorList>
            <person name="de Groot N.N."/>
        </authorList>
    </citation>
    <scope>NUCLEOTIDE SEQUENCE [LARGE SCALE GENOMIC DNA]</scope>
    <source>
        <strain evidence="8 9">DSM 24956</strain>
    </source>
</reference>
<dbReference type="InterPro" id="IPR050638">
    <property type="entry name" value="AA-Vitamin_Transporters"/>
</dbReference>
<dbReference type="PANTHER" id="PTHR32322">
    <property type="entry name" value="INNER MEMBRANE TRANSPORTER"/>
    <property type="match status" value="1"/>
</dbReference>
<evidence type="ECO:0000256" key="1">
    <source>
        <dbReference type="ARBA" id="ARBA00004141"/>
    </source>
</evidence>
<evidence type="ECO:0000313" key="8">
    <source>
        <dbReference type="EMBL" id="SDW25323.1"/>
    </source>
</evidence>
<dbReference type="RefSeq" id="WP_090119113.1">
    <property type="nucleotide sequence ID" value="NZ_FNNJ01000001.1"/>
</dbReference>
<organism evidence="8 9">
    <name type="scientific">Lutibacter oricola</name>
    <dbReference type="NCBI Taxonomy" id="762486"/>
    <lineage>
        <taxon>Bacteria</taxon>
        <taxon>Pseudomonadati</taxon>
        <taxon>Bacteroidota</taxon>
        <taxon>Flavobacteriia</taxon>
        <taxon>Flavobacteriales</taxon>
        <taxon>Flavobacteriaceae</taxon>
        <taxon>Lutibacter</taxon>
    </lineage>
</organism>
<feature type="transmembrane region" description="Helical" evidence="6">
    <location>
        <begin position="35"/>
        <end position="54"/>
    </location>
</feature>
<dbReference type="InterPro" id="IPR037185">
    <property type="entry name" value="EmrE-like"/>
</dbReference>
<dbReference type="Proteomes" id="UP000199595">
    <property type="component" value="Unassembled WGS sequence"/>
</dbReference>
<dbReference type="OrthoDB" id="1117213at2"/>
<feature type="transmembrane region" description="Helical" evidence="6">
    <location>
        <begin position="215"/>
        <end position="232"/>
    </location>
</feature>
<feature type="transmembrane region" description="Helical" evidence="6">
    <location>
        <begin position="7"/>
        <end position="29"/>
    </location>
</feature>
<gene>
    <name evidence="8" type="ORF">SAMN05444411_101362</name>
</gene>
<proteinExistence type="inferred from homology"/>
<feature type="transmembrane region" description="Helical" evidence="6">
    <location>
        <begin position="123"/>
        <end position="143"/>
    </location>
</feature>
<feature type="domain" description="EamA" evidence="7">
    <location>
        <begin position="152"/>
        <end position="287"/>
    </location>
</feature>
<feature type="domain" description="EamA" evidence="7">
    <location>
        <begin position="10"/>
        <end position="137"/>
    </location>
</feature>
<comment type="subcellular location">
    <subcellularLocation>
        <location evidence="1">Membrane</location>
        <topology evidence="1">Multi-pass membrane protein</topology>
    </subcellularLocation>
</comment>
<name>A0A1H2S134_9FLAO</name>
<feature type="transmembrane region" description="Helical" evidence="6">
    <location>
        <begin position="149"/>
        <end position="166"/>
    </location>
</feature>
<dbReference type="STRING" id="762486.SAMN05444411_101362"/>
<dbReference type="InterPro" id="IPR000620">
    <property type="entry name" value="EamA_dom"/>
</dbReference>
<keyword evidence="3 6" id="KW-0812">Transmembrane</keyword>
<protein>
    <submittedName>
        <fullName evidence="8">Uncharacterized membrane protein</fullName>
    </submittedName>
</protein>
<dbReference type="GO" id="GO:0016020">
    <property type="term" value="C:membrane"/>
    <property type="evidence" value="ECO:0007669"/>
    <property type="project" value="UniProtKB-SubCell"/>
</dbReference>
<feature type="transmembrane region" description="Helical" evidence="6">
    <location>
        <begin position="178"/>
        <end position="200"/>
    </location>
</feature>
<dbReference type="Pfam" id="PF00892">
    <property type="entry name" value="EamA"/>
    <property type="match status" value="2"/>
</dbReference>
<feature type="transmembrane region" description="Helical" evidence="6">
    <location>
        <begin position="93"/>
        <end position="116"/>
    </location>
</feature>
<keyword evidence="5 6" id="KW-0472">Membrane</keyword>
<sequence>MDHKKLRWVFLFVLAIIWGSSFILMKYALLSLSPIQVGAIRILITTLFLLLIGFKKLITIKRRHWYYLTLNGFVGTFFPSFLFAYAVDKIDSSIASILNSFTPLNTLIFGALFFGFGFKKRQLFGVLVGLIGTVLLILKGAEVNPNQDYFYASFILFATVGYAFNVNILKKYLHDLDALSITVGNFVLMMFPALIVLWYSNFFETFVPSKENLKGIMYLAVLAVIGTGLAKIMFNRLIQISTPIFSSSVTYLIPIVAICWGLFDGEKITLLQVASGFVILLGVYMVNKAK</sequence>
<feature type="transmembrane region" description="Helical" evidence="6">
    <location>
        <begin position="66"/>
        <end position="87"/>
    </location>
</feature>
<accession>A0A1H2S134</accession>
<evidence type="ECO:0000256" key="3">
    <source>
        <dbReference type="ARBA" id="ARBA00022692"/>
    </source>
</evidence>
<evidence type="ECO:0000256" key="5">
    <source>
        <dbReference type="ARBA" id="ARBA00023136"/>
    </source>
</evidence>
<comment type="similarity">
    <text evidence="2">Belongs to the EamA transporter family.</text>
</comment>
<evidence type="ECO:0000313" key="9">
    <source>
        <dbReference type="Proteomes" id="UP000199595"/>
    </source>
</evidence>
<feature type="transmembrane region" description="Helical" evidence="6">
    <location>
        <begin position="244"/>
        <end position="263"/>
    </location>
</feature>
<dbReference type="AlphaFoldDB" id="A0A1H2S134"/>
<keyword evidence="4 6" id="KW-1133">Transmembrane helix</keyword>
<feature type="transmembrane region" description="Helical" evidence="6">
    <location>
        <begin position="269"/>
        <end position="286"/>
    </location>
</feature>
<keyword evidence="9" id="KW-1185">Reference proteome</keyword>
<dbReference type="SUPFAM" id="SSF103481">
    <property type="entry name" value="Multidrug resistance efflux transporter EmrE"/>
    <property type="match status" value="2"/>
</dbReference>
<dbReference type="PANTHER" id="PTHR32322:SF2">
    <property type="entry name" value="EAMA DOMAIN-CONTAINING PROTEIN"/>
    <property type="match status" value="1"/>
</dbReference>